<keyword evidence="4" id="KW-0802">TPR repeat</keyword>
<proteinExistence type="predicted"/>
<feature type="repeat" description="TPR" evidence="4">
    <location>
        <begin position="8"/>
        <end position="41"/>
    </location>
</feature>
<feature type="domain" description="Rubisco LSMT substrate-binding" evidence="6">
    <location>
        <begin position="401"/>
        <end position="526"/>
    </location>
</feature>
<keyword evidence="8" id="KW-1185">Reference proteome</keyword>
<dbReference type="AlphaFoldDB" id="A0A1R2BLP4"/>
<dbReference type="EMBL" id="MPUH01000561">
    <property type="protein sequence ID" value="OMJ77692.1"/>
    <property type="molecule type" value="Genomic_DNA"/>
</dbReference>
<evidence type="ECO:0000313" key="7">
    <source>
        <dbReference type="EMBL" id="OMJ77692.1"/>
    </source>
</evidence>
<dbReference type="Gene3D" id="1.25.40.10">
    <property type="entry name" value="Tetratricopeptide repeat domain"/>
    <property type="match status" value="1"/>
</dbReference>
<evidence type="ECO:0000256" key="3">
    <source>
        <dbReference type="ARBA" id="ARBA00022691"/>
    </source>
</evidence>
<dbReference type="Gene3D" id="3.90.1420.10">
    <property type="entry name" value="Rubisco LSMT, substrate-binding domain"/>
    <property type="match status" value="1"/>
</dbReference>
<dbReference type="InterPro" id="IPR036464">
    <property type="entry name" value="Rubisco_LSMT_subst-bd_sf"/>
</dbReference>
<dbReference type="InterPro" id="IPR019734">
    <property type="entry name" value="TPR_rpt"/>
</dbReference>
<dbReference type="SUPFAM" id="SSF82199">
    <property type="entry name" value="SET domain"/>
    <property type="match status" value="1"/>
</dbReference>
<protein>
    <submittedName>
        <fullName evidence="7">Uncharacterized protein</fullName>
    </submittedName>
</protein>
<dbReference type="Gene3D" id="3.90.1410.10">
    <property type="entry name" value="set domain protein methyltransferase, domain 1"/>
    <property type="match status" value="1"/>
</dbReference>
<keyword evidence="1" id="KW-0489">Methyltransferase</keyword>
<dbReference type="Pfam" id="PF00856">
    <property type="entry name" value="SET"/>
    <property type="match status" value="1"/>
</dbReference>
<dbReference type="SUPFAM" id="SSF81822">
    <property type="entry name" value="RuBisCo LSMT C-terminal, substrate-binding domain"/>
    <property type="match status" value="1"/>
</dbReference>
<evidence type="ECO:0000259" key="6">
    <source>
        <dbReference type="Pfam" id="PF09273"/>
    </source>
</evidence>
<dbReference type="Pfam" id="PF09273">
    <property type="entry name" value="Rubis-subs-bind"/>
    <property type="match status" value="1"/>
</dbReference>
<evidence type="ECO:0000256" key="2">
    <source>
        <dbReference type="ARBA" id="ARBA00022679"/>
    </source>
</evidence>
<dbReference type="Proteomes" id="UP000187209">
    <property type="component" value="Unassembled WGS sequence"/>
</dbReference>
<dbReference type="CDD" id="cd10527">
    <property type="entry name" value="SET_LSMT"/>
    <property type="match status" value="1"/>
</dbReference>
<reference evidence="7 8" key="1">
    <citation type="submission" date="2016-11" db="EMBL/GenBank/DDBJ databases">
        <title>The macronuclear genome of Stentor coeruleus: a giant cell with tiny introns.</title>
        <authorList>
            <person name="Slabodnick M."/>
            <person name="Ruby J.G."/>
            <person name="Reiff S.B."/>
            <person name="Swart E.C."/>
            <person name="Gosai S."/>
            <person name="Prabakaran S."/>
            <person name="Witkowska E."/>
            <person name="Larue G.E."/>
            <person name="Fisher S."/>
            <person name="Freeman R.M."/>
            <person name="Gunawardena J."/>
            <person name="Chu W."/>
            <person name="Stover N.A."/>
            <person name="Gregory B.D."/>
            <person name="Nowacki M."/>
            <person name="Derisi J."/>
            <person name="Roy S.W."/>
            <person name="Marshall W.F."/>
            <person name="Sood P."/>
        </authorList>
    </citation>
    <scope>NUCLEOTIDE SEQUENCE [LARGE SCALE GENOMIC DNA]</scope>
    <source>
        <strain evidence="7">WM001</strain>
    </source>
</reference>
<keyword evidence="3" id="KW-0949">S-adenosyl-L-methionine</keyword>
<dbReference type="SUPFAM" id="SSF48452">
    <property type="entry name" value="TPR-like"/>
    <property type="match status" value="1"/>
</dbReference>
<evidence type="ECO:0000259" key="5">
    <source>
        <dbReference type="Pfam" id="PF00856"/>
    </source>
</evidence>
<evidence type="ECO:0000256" key="1">
    <source>
        <dbReference type="ARBA" id="ARBA00022603"/>
    </source>
</evidence>
<accession>A0A1R2BLP4</accession>
<dbReference type="PROSITE" id="PS50005">
    <property type="entry name" value="TPR"/>
    <property type="match status" value="2"/>
</dbReference>
<dbReference type="InterPro" id="IPR011990">
    <property type="entry name" value="TPR-like_helical_dom_sf"/>
</dbReference>
<feature type="domain" description="SET" evidence="5">
    <location>
        <begin position="169"/>
        <end position="369"/>
    </location>
</feature>
<dbReference type="InterPro" id="IPR001214">
    <property type="entry name" value="SET_dom"/>
</dbReference>
<sequence>MVDLENTVESFKYQGNLAYKKQDYSTAFSLYTQGISMFPDSQILYLKRALVYLSQHKYLESLADSSKAIELDFNNPKGYYRKACALQELGELESALSVLDQCIQLNPNSTAIGKIIILKEEITKAFEKGRFLPAYHPERQKFNDLIRWLADGGAIFPKIHIEFYSQDSRGVHCIRAIRKKECILYIPLTHIITLEVAQSSPIAQKMLANNLNLLSPKHCYLSTFIIQEKQKPDSFWAPYIRILPEHFQNFPIFFTEEEKEYLVGTSFIDLVNEKITDIKEDYNTICSVAQEFIEVSFEEFCRVRMAVSSRIFGMEIEKKSTDGFVPLADMLNHQKPKQTFWKFCQQRNGFIIEAEVDISKGQEVLDSYGIKCNSRFLLNYGFTLDDNDANEFPYLIKLSEDLPFYEEKLNFLKAKSHVFRMLKDTSKPCLQEMLTYMRLIEIDDLEFLNQVIDEFLDSDFFTQGKYLNAFSLSIEKKILQRLEKISNEYLQRYPNSIEEDEEALKNEATQNEKNCIVIRMGEKSILNYYLKMAQEILAVFDLPSASIDLGKVSAPYRSYIVSSLIPLKNRPR</sequence>
<name>A0A1R2BLP4_9CILI</name>
<dbReference type="GO" id="GO:0016279">
    <property type="term" value="F:protein-lysine N-methyltransferase activity"/>
    <property type="evidence" value="ECO:0007669"/>
    <property type="project" value="TreeGrafter"/>
</dbReference>
<dbReference type="PANTHER" id="PTHR13271:SF137">
    <property type="entry name" value="SET DOMAIN-CONTAINING PROTEIN"/>
    <property type="match status" value="1"/>
</dbReference>
<comment type="caution">
    <text evidence="7">The sequence shown here is derived from an EMBL/GenBank/DDBJ whole genome shotgun (WGS) entry which is preliminary data.</text>
</comment>
<dbReference type="GO" id="GO:0032259">
    <property type="term" value="P:methylation"/>
    <property type="evidence" value="ECO:0007669"/>
    <property type="project" value="UniProtKB-KW"/>
</dbReference>
<evidence type="ECO:0000313" key="8">
    <source>
        <dbReference type="Proteomes" id="UP000187209"/>
    </source>
</evidence>
<dbReference type="PANTHER" id="PTHR13271">
    <property type="entry name" value="UNCHARACTERIZED PUTATIVE METHYLTRANSFERASE"/>
    <property type="match status" value="1"/>
</dbReference>
<gene>
    <name evidence="7" type="ORF">SteCoe_22638</name>
</gene>
<evidence type="ECO:0000256" key="4">
    <source>
        <dbReference type="PROSITE-ProRule" id="PRU00339"/>
    </source>
</evidence>
<dbReference type="InterPro" id="IPR015353">
    <property type="entry name" value="Rubisco_LSMT_subst-bd"/>
</dbReference>
<organism evidence="7 8">
    <name type="scientific">Stentor coeruleus</name>
    <dbReference type="NCBI Taxonomy" id="5963"/>
    <lineage>
        <taxon>Eukaryota</taxon>
        <taxon>Sar</taxon>
        <taxon>Alveolata</taxon>
        <taxon>Ciliophora</taxon>
        <taxon>Postciliodesmatophora</taxon>
        <taxon>Heterotrichea</taxon>
        <taxon>Heterotrichida</taxon>
        <taxon>Stentoridae</taxon>
        <taxon>Stentor</taxon>
    </lineage>
</organism>
<dbReference type="SMART" id="SM00028">
    <property type="entry name" value="TPR"/>
    <property type="match status" value="3"/>
</dbReference>
<feature type="repeat" description="TPR" evidence="4">
    <location>
        <begin position="76"/>
        <end position="109"/>
    </location>
</feature>
<dbReference type="OrthoDB" id="341421at2759"/>
<dbReference type="InterPro" id="IPR046341">
    <property type="entry name" value="SET_dom_sf"/>
</dbReference>
<dbReference type="InterPro" id="IPR050600">
    <property type="entry name" value="SETD3_SETD6_MTase"/>
</dbReference>
<keyword evidence="2" id="KW-0808">Transferase</keyword>
<dbReference type="Pfam" id="PF13181">
    <property type="entry name" value="TPR_8"/>
    <property type="match status" value="1"/>
</dbReference>